<organism evidence="3 4">
    <name type="scientific">Electrophorus electricus</name>
    <name type="common">Electric eel</name>
    <name type="synonym">Gymnotus electricus</name>
    <dbReference type="NCBI Taxonomy" id="8005"/>
    <lineage>
        <taxon>Eukaryota</taxon>
        <taxon>Metazoa</taxon>
        <taxon>Chordata</taxon>
        <taxon>Craniata</taxon>
        <taxon>Vertebrata</taxon>
        <taxon>Euteleostomi</taxon>
        <taxon>Actinopterygii</taxon>
        <taxon>Neopterygii</taxon>
        <taxon>Teleostei</taxon>
        <taxon>Ostariophysi</taxon>
        <taxon>Gymnotiformes</taxon>
        <taxon>Gymnotoidei</taxon>
        <taxon>Gymnotidae</taxon>
        <taxon>Electrophorus</taxon>
    </lineage>
</organism>
<feature type="region of interest" description="Disordered" evidence="1">
    <location>
        <begin position="1036"/>
        <end position="1065"/>
    </location>
</feature>
<dbReference type="OMA" id="SWPACGP"/>
<dbReference type="PANTHER" id="PTHR21740">
    <property type="entry name" value="NCK-ASSOCIATED PROTEIN 5"/>
    <property type="match status" value="1"/>
</dbReference>
<reference evidence="4" key="2">
    <citation type="journal article" date="2017" name="Sci. Adv.">
        <title>A tail of two voltages: Proteomic comparison of the three electric organs of the electric eel.</title>
        <authorList>
            <person name="Traeger L.L."/>
            <person name="Sabat G."/>
            <person name="Barrett-Wilt G.A."/>
            <person name="Wells G.B."/>
            <person name="Sussman M.R."/>
        </authorList>
    </citation>
    <scope>NUCLEOTIDE SEQUENCE [LARGE SCALE GENOMIC DNA]</scope>
</reference>
<reference evidence="3" key="4">
    <citation type="submission" date="2025-08" db="UniProtKB">
        <authorList>
            <consortium name="Ensembl"/>
        </authorList>
    </citation>
    <scope>IDENTIFICATION</scope>
</reference>
<gene>
    <name evidence="3" type="primary">NCKAP5L</name>
</gene>
<feature type="region of interest" description="Disordered" evidence="1">
    <location>
        <begin position="902"/>
        <end position="925"/>
    </location>
</feature>
<dbReference type="Ensembl" id="ENSEEET00000050374.2">
    <property type="protein sequence ID" value="ENSEEEP00000049829.2"/>
    <property type="gene ID" value="ENSEEEG00000023416.2"/>
</dbReference>
<dbReference type="Proteomes" id="UP000314983">
    <property type="component" value="Chromosome 20"/>
</dbReference>
<evidence type="ECO:0000259" key="2">
    <source>
        <dbReference type="Pfam" id="PF15246"/>
    </source>
</evidence>
<feature type="region of interest" description="Disordered" evidence="1">
    <location>
        <begin position="779"/>
        <end position="838"/>
    </location>
</feature>
<protein>
    <recommendedName>
        <fullName evidence="2">Nck-associated protein 5 C-terminal domain-containing protein</fullName>
    </recommendedName>
</protein>
<dbReference type="STRING" id="8005.ENSEEEP00000049829"/>
<feature type="compositionally biased region" description="Basic and acidic residues" evidence="1">
    <location>
        <begin position="695"/>
        <end position="718"/>
    </location>
</feature>
<feature type="compositionally biased region" description="Polar residues" evidence="1">
    <location>
        <begin position="685"/>
        <end position="694"/>
    </location>
</feature>
<feature type="domain" description="Nck-associated protein 5 C-terminal" evidence="2">
    <location>
        <begin position="1017"/>
        <end position="1081"/>
    </location>
</feature>
<feature type="domain" description="Nck-associated protein 5 C-terminal" evidence="2">
    <location>
        <begin position="840"/>
        <end position="999"/>
    </location>
</feature>
<feature type="region of interest" description="Disordered" evidence="1">
    <location>
        <begin position="660"/>
        <end position="726"/>
    </location>
</feature>
<feature type="region of interest" description="Disordered" evidence="1">
    <location>
        <begin position="525"/>
        <end position="628"/>
    </location>
</feature>
<dbReference type="GO" id="GO:0035371">
    <property type="term" value="C:microtubule plus-end"/>
    <property type="evidence" value="ECO:0007669"/>
    <property type="project" value="TreeGrafter"/>
</dbReference>
<feature type="compositionally biased region" description="Low complexity" evidence="1">
    <location>
        <begin position="902"/>
        <end position="918"/>
    </location>
</feature>
<name>A0A4W4HI62_ELEEL</name>
<evidence type="ECO:0000313" key="4">
    <source>
        <dbReference type="Proteomes" id="UP000314983"/>
    </source>
</evidence>
<dbReference type="PANTHER" id="PTHR21740:SF3">
    <property type="entry name" value="NCK-ASSOCIATED PROTEIN 5-LIKE"/>
    <property type="match status" value="1"/>
</dbReference>
<feature type="compositionally biased region" description="Polar residues" evidence="1">
    <location>
        <begin position="528"/>
        <end position="550"/>
    </location>
</feature>
<accession>A0A4W4HI62</accession>
<feature type="compositionally biased region" description="Basic and acidic residues" evidence="1">
    <location>
        <begin position="574"/>
        <end position="593"/>
    </location>
</feature>
<dbReference type="GO" id="GO:0001578">
    <property type="term" value="P:microtubule bundle formation"/>
    <property type="evidence" value="ECO:0007669"/>
    <property type="project" value="TreeGrafter"/>
</dbReference>
<dbReference type="InterPro" id="IPR032769">
    <property type="entry name" value="NCKAP5_C"/>
</dbReference>
<keyword evidence="4" id="KW-1185">Reference proteome</keyword>
<dbReference type="InterPro" id="IPR026163">
    <property type="entry name" value="Nckap5l"/>
</dbReference>
<dbReference type="GO" id="GO:0007019">
    <property type="term" value="P:microtubule depolymerization"/>
    <property type="evidence" value="ECO:0007669"/>
    <property type="project" value="TreeGrafter"/>
</dbReference>
<dbReference type="Pfam" id="PF15246">
    <property type="entry name" value="NCKAP5"/>
    <property type="match status" value="2"/>
</dbReference>
<reference evidence="3" key="3">
    <citation type="submission" date="2020-05" db="EMBL/GenBank/DDBJ databases">
        <title>Electrophorus electricus (electric eel) genome, fEleEle1, primary haplotype.</title>
        <authorList>
            <person name="Myers G."/>
            <person name="Meyer A."/>
            <person name="Fedrigo O."/>
            <person name="Formenti G."/>
            <person name="Rhie A."/>
            <person name="Tracey A."/>
            <person name="Sims Y."/>
            <person name="Jarvis E.D."/>
        </authorList>
    </citation>
    <scope>NUCLEOTIDE SEQUENCE [LARGE SCALE GENOMIC DNA]</scope>
</reference>
<evidence type="ECO:0000256" key="1">
    <source>
        <dbReference type="SAM" id="MobiDB-lite"/>
    </source>
</evidence>
<evidence type="ECO:0000313" key="3">
    <source>
        <dbReference type="Ensembl" id="ENSEEEP00000049829.2"/>
    </source>
</evidence>
<dbReference type="GeneTree" id="ENSGT00530000063607"/>
<reference evidence="4" key="1">
    <citation type="journal article" date="2014" name="Science">
        <title>Nonhuman genetics. Genomic basis for the convergent evolution of electric organs.</title>
        <authorList>
            <person name="Gallant J.R."/>
            <person name="Traeger L.L."/>
            <person name="Volkening J.D."/>
            <person name="Moffett H."/>
            <person name="Chen P.H."/>
            <person name="Novina C.D."/>
            <person name="Phillips G.N.Jr."/>
            <person name="Anand R."/>
            <person name="Wells G.B."/>
            <person name="Pinch M."/>
            <person name="Guth R."/>
            <person name="Unguez G.A."/>
            <person name="Albert J.S."/>
            <person name="Zakon H.H."/>
            <person name="Samanta M.P."/>
            <person name="Sussman M.R."/>
        </authorList>
    </citation>
    <scope>NUCLEOTIDE SEQUENCE [LARGE SCALE GENOMIC DNA]</scope>
</reference>
<sequence>SHLQRCFRAENSALALASEHQREAYERCLDEVANHVVQALLNQKDLREECINLKKRVFDLERQNRTLTELFTIPFGPLYLSFSLSLPPSLTLPLSHSLSPSIPLSLSLYLSFSLSLPPSLSLYLSLPPSLPPSLTLSLSPSISPSVSPSLPPYLSLCLLSLFFFPHFSTSSVASMSPFLQKKAHILEVLRKLEETDPLKFHPSTCYYYHGQALLAGEMTTIVTPSPRQLHCRHSSSDTDIHEYANEEGDSRASLRYGGCPSCRVLLQRNSLDSLLKCNPGLSITSHSGREDDTYSQMFSEEHRASAQNTDAQAKLLCVVKTSSPDIHSTSSQCRVNVTHLSQQVTKATVSHLSSVGVSCSEPNVKLGEQNFDLKERDSEEISTKLKGVKDVNKGRRESEGVQASGENAGCVAISPEYQNLVQVCSRVFSSNQTSVPRKVVESYGPVSLSETAASAFTQQQAAQSSTWSPSLCGESKPSPVSSPSKLLKMPLIAENTPTSNAFHLSPQLTRSSKIPCRNNYEVYHSPESGYSSHSAPKTSKVSANQSSSQPLEAGTVAHYENIIDPSHSKTPKITSEEVDSKEKQKISLRDERVLSPLSDKSSDSSETTDESPSDHGTSIPSQTVAKRSDKQLSLLKRTISSKPQTDSSYHPFKERLAALGKLKSTEDLQQNARKKEAESARGKTPASTGNSARSKTAERQSERIAIEHQHSKYTDSLDGKPYPKNTFGNYVKGPGSMNINTSTEKHYVAKPDSQKMKIGMSTTTPHETPVVMRSYGKCPNPLIHHSKTVPSPQSSPIRVQSKSPSKANNVPPLPCPRSGAGSSNSPAFEQKRFSSAAPVLQSAIEQKVMRGIEENMMKQQGQDRGQTAETKHKTSNGIASWFGLKKSKLPALNRKSEMSKLKLNMSSSSSSGAKDASGSKGGPRKVVESLNISKLMEKAEDLRKALEEERVYVNGVGIALDCPGRGHSCEVVMDQAQGQLSLMYRGVTADNFMQQLLNRHGEPNYSYAVSSFCTSPGSGSSMRTLDSGIGTFPLPDYGSGGTGKGLPKPQEEEGSFTSQGKHGAVMKAPRKAHTLERELSSLEEVKACVLYSSPLEAKGANVHLSGTIHEGSNHPLTIPSFPSQTHHPRKIQSSPHNPYSPHNLIIPSQTHHLTNPSFPHNAIIPSQTHHHFTIPSFPSQSNHPLTISSSTHNPIVTSQFYHPLTIP</sequence>
<proteinExistence type="predicted"/>
<dbReference type="AlphaFoldDB" id="A0A4W4HI62"/>
<feature type="compositionally biased region" description="Polar residues" evidence="1">
    <location>
        <begin position="788"/>
        <end position="808"/>
    </location>
</feature>
<feature type="compositionally biased region" description="Polar residues" evidence="1">
    <location>
        <begin position="615"/>
        <end position="625"/>
    </location>
</feature>
<reference evidence="3" key="5">
    <citation type="submission" date="2025-09" db="UniProtKB">
        <authorList>
            <consortium name="Ensembl"/>
        </authorList>
    </citation>
    <scope>IDENTIFICATION</scope>
</reference>